<keyword evidence="5" id="KW-0418">Kinase</keyword>
<evidence type="ECO:0000313" key="5">
    <source>
        <dbReference type="EMBL" id="KAG0710205.1"/>
    </source>
</evidence>
<dbReference type="PANTHER" id="PTHR43173">
    <property type="entry name" value="ABC1 FAMILY PROTEIN"/>
    <property type="match status" value="1"/>
</dbReference>
<evidence type="ECO:0000313" key="6">
    <source>
        <dbReference type="Proteomes" id="UP000770661"/>
    </source>
</evidence>
<sequence>MFAARLLRPLRQTSWRCVRSQASDAPAPARRKLSVLRMLGRGVVGVAVGVPAAGGVYYAVSDDITKRQIRVTVQGVGRFFRTLWIGMRISVDYKWTTYGLDEESDEFDEALSTVHLRSASRILDGCLKNGGLYVKLGQGLVSMNHILPKEYLETLKALQDRCLNRNWDEIGTLFQEDFGRSHKDMFAEFDDEPIAAASLAQVFRAKTHSGEEVAVKVQYIDLQDRFWGDITTIELLLEVIQFMHPKFALKWVMKDLKGTLQQELDFLNEGENSERCAKDLAGLPYVYVPRVHWDLCSKRVLTAEYIHGYKVSDVAGIKTAGMKLEDVDSKLVNAFAEQIFHTGFVHADPHPGNILIRKRGSGEAEVVILDHGLYQPLPTHVRQPLCRLWKAIVMGDHSQMKDNAAQLGVTDGYRFFCMMVGQRYIGPDGSDQQENEFFSRRGPKRFNRADWKNMSKEDKEKMQKRMEEAREKLSNAFQDLPTELFLVLSACMGTAVALCYVFEGLRKKTIGPPIKSWLLSSTSNYRLFCISLIQRYIAPAEGIIQDVFDLFYDEKGPRFMTRAQFDKLPEDEKKELTKEIMDVHDRVLDVFKAIPYHLLLIFRYILTCILVPETLFFCEPSDHVLFAEMLMQRPVGGGGIASLKEVLSAEEFEYMQKMAADRFDQIDRTLRELPIEMLLIIRNVNTIRAITKDHGDTVDRYMLMARSATRGAFVSLDASLMQRWQGRWEQLCFDYSLKKEAVRMWVMKKVLYVLYLFGQIPDLAQVEAM</sequence>
<evidence type="ECO:0000256" key="1">
    <source>
        <dbReference type="ARBA" id="ARBA00009670"/>
    </source>
</evidence>
<dbReference type="Proteomes" id="UP000770661">
    <property type="component" value="Unassembled WGS sequence"/>
</dbReference>
<dbReference type="SUPFAM" id="SSF56112">
    <property type="entry name" value="Protein kinase-like (PK-like)"/>
    <property type="match status" value="1"/>
</dbReference>
<organism evidence="5 6">
    <name type="scientific">Chionoecetes opilio</name>
    <name type="common">Atlantic snow crab</name>
    <name type="synonym">Cancer opilio</name>
    <dbReference type="NCBI Taxonomy" id="41210"/>
    <lineage>
        <taxon>Eukaryota</taxon>
        <taxon>Metazoa</taxon>
        <taxon>Ecdysozoa</taxon>
        <taxon>Arthropoda</taxon>
        <taxon>Crustacea</taxon>
        <taxon>Multicrustacea</taxon>
        <taxon>Malacostraca</taxon>
        <taxon>Eumalacostraca</taxon>
        <taxon>Eucarida</taxon>
        <taxon>Decapoda</taxon>
        <taxon>Pleocyemata</taxon>
        <taxon>Brachyura</taxon>
        <taxon>Eubrachyura</taxon>
        <taxon>Majoidea</taxon>
        <taxon>Majidae</taxon>
        <taxon>Chionoecetes</taxon>
    </lineage>
</organism>
<dbReference type="AlphaFoldDB" id="A0A8J5CEQ5"/>
<dbReference type="InterPro" id="IPR004147">
    <property type="entry name" value="ABC1_dom"/>
</dbReference>
<keyword evidence="3" id="KW-0472">Membrane</keyword>
<evidence type="ECO:0000256" key="2">
    <source>
        <dbReference type="SAM" id="Coils"/>
    </source>
</evidence>
<name>A0A8J5CEQ5_CHIOP</name>
<gene>
    <name evidence="5" type="primary">Adck5_3</name>
    <name evidence="5" type="ORF">GWK47_002587</name>
</gene>
<dbReference type="InterPro" id="IPR045307">
    <property type="entry name" value="ADCK1_dom"/>
</dbReference>
<keyword evidence="3" id="KW-1133">Transmembrane helix</keyword>
<proteinExistence type="inferred from homology"/>
<reference evidence="5" key="1">
    <citation type="submission" date="2020-07" db="EMBL/GenBank/DDBJ databases">
        <title>The High-quality genome of the commercially important snow crab, Chionoecetes opilio.</title>
        <authorList>
            <person name="Jeong J.-H."/>
            <person name="Ryu S."/>
        </authorList>
    </citation>
    <scope>NUCLEOTIDE SEQUENCE</scope>
    <source>
        <strain evidence="5">MADBK_172401_WGS</strain>
        <tissue evidence="5">Digestive gland</tissue>
    </source>
</reference>
<dbReference type="CDD" id="cd13969">
    <property type="entry name" value="ADCK1-like"/>
    <property type="match status" value="1"/>
</dbReference>
<comment type="caution">
    <text evidence="5">The sequence shown here is derived from an EMBL/GenBank/DDBJ whole genome shotgun (WGS) entry which is preliminary data.</text>
</comment>
<dbReference type="InterPro" id="IPR051130">
    <property type="entry name" value="Mito_struct-func_regulator"/>
</dbReference>
<keyword evidence="2" id="KW-0175">Coiled coil</keyword>
<dbReference type="EMBL" id="JACEEZ010024439">
    <property type="protein sequence ID" value="KAG0710205.1"/>
    <property type="molecule type" value="Genomic_DNA"/>
</dbReference>
<dbReference type="OrthoDB" id="427480at2759"/>
<evidence type="ECO:0000259" key="4">
    <source>
        <dbReference type="Pfam" id="PF03109"/>
    </source>
</evidence>
<protein>
    <submittedName>
        <fullName evidence="5">Putative aarF domain-containing protein kinase 5</fullName>
    </submittedName>
</protein>
<feature type="coiled-coil region" evidence="2">
    <location>
        <begin position="452"/>
        <end position="479"/>
    </location>
</feature>
<keyword evidence="6" id="KW-1185">Reference proteome</keyword>
<feature type="domain" description="ABC1 atypical kinase-like" evidence="4">
    <location>
        <begin position="158"/>
        <end position="402"/>
    </location>
</feature>
<comment type="similarity">
    <text evidence="1">Belongs to the protein kinase superfamily. ADCK protein kinase family.</text>
</comment>
<keyword evidence="5" id="KW-0808">Transferase</keyword>
<dbReference type="GO" id="GO:0016301">
    <property type="term" value="F:kinase activity"/>
    <property type="evidence" value="ECO:0007669"/>
    <property type="project" value="UniProtKB-KW"/>
</dbReference>
<dbReference type="PANTHER" id="PTHR43173:SF28">
    <property type="entry name" value="AARF DOMAIN CONTAINING KINASE 5"/>
    <property type="match status" value="1"/>
</dbReference>
<evidence type="ECO:0000256" key="3">
    <source>
        <dbReference type="SAM" id="Phobius"/>
    </source>
</evidence>
<keyword evidence="3" id="KW-0812">Transmembrane</keyword>
<dbReference type="InterPro" id="IPR011009">
    <property type="entry name" value="Kinase-like_dom_sf"/>
</dbReference>
<feature type="transmembrane region" description="Helical" evidence="3">
    <location>
        <begin position="39"/>
        <end position="60"/>
    </location>
</feature>
<accession>A0A8J5CEQ5</accession>
<dbReference type="Pfam" id="PF03109">
    <property type="entry name" value="ABC1"/>
    <property type="match status" value="1"/>
</dbReference>